<reference evidence="2 3" key="1">
    <citation type="submission" date="2019-06" db="EMBL/GenBank/DDBJ databases">
        <title>Genome Sequence of the Brown Rot Fungal Pathogen Monilinia fructicola.</title>
        <authorList>
            <person name="De Miccolis Angelini R.M."/>
            <person name="Landi L."/>
            <person name="Abate D."/>
            <person name="Pollastro S."/>
            <person name="Romanazzi G."/>
            <person name="Faretra F."/>
        </authorList>
    </citation>
    <scope>NUCLEOTIDE SEQUENCE [LARGE SCALE GENOMIC DNA]</scope>
    <source>
        <strain evidence="2 3">Mfrc123</strain>
    </source>
</reference>
<dbReference type="AlphaFoldDB" id="A0A5M9JUT5"/>
<gene>
    <name evidence="2" type="ORF">EYC84_002992</name>
</gene>
<dbReference type="Proteomes" id="UP000322873">
    <property type="component" value="Unassembled WGS sequence"/>
</dbReference>
<keyword evidence="3" id="KW-1185">Reference proteome</keyword>
<name>A0A5M9JUT5_MONFR</name>
<comment type="caution">
    <text evidence="2">The sequence shown here is derived from an EMBL/GenBank/DDBJ whole genome shotgun (WGS) entry which is preliminary data.</text>
</comment>
<evidence type="ECO:0000256" key="1">
    <source>
        <dbReference type="SAM" id="MobiDB-lite"/>
    </source>
</evidence>
<accession>A0A5M9JUT5</accession>
<sequence length="76" mass="8865">MLIRRDLPATKQAERRRGRKRRSKVQLDASTASQIFSVFGITHDVDYQLESSSFLQLACYVGSTYLQYFWYRAAVL</sequence>
<feature type="compositionally biased region" description="Basic and acidic residues" evidence="1">
    <location>
        <begin position="1"/>
        <end position="15"/>
    </location>
</feature>
<evidence type="ECO:0000313" key="3">
    <source>
        <dbReference type="Proteomes" id="UP000322873"/>
    </source>
</evidence>
<proteinExistence type="predicted"/>
<protein>
    <submittedName>
        <fullName evidence="2">Uncharacterized protein</fullName>
    </submittedName>
</protein>
<feature type="region of interest" description="Disordered" evidence="1">
    <location>
        <begin position="1"/>
        <end position="26"/>
    </location>
</feature>
<dbReference type="EMBL" id="VICG01000004">
    <property type="protein sequence ID" value="KAA8572370.1"/>
    <property type="molecule type" value="Genomic_DNA"/>
</dbReference>
<organism evidence="2 3">
    <name type="scientific">Monilinia fructicola</name>
    <name type="common">Brown rot fungus</name>
    <name type="synonym">Ciboria fructicola</name>
    <dbReference type="NCBI Taxonomy" id="38448"/>
    <lineage>
        <taxon>Eukaryota</taxon>
        <taxon>Fungi</taxon>
        <taxon>Dikarya</taxon>
        <taxon>Ascomycota</taxon>
        <taxon>Pezizomycotina</taxon>
        <taxon>Leotiomycetes</taxon>
        <taxon>Helotiales</taxon>
        <taxon>Sclerotiniaceae</taxon>
        <taxon>Monilinia</taxon>
    </lineage>
</organism>
<evidence type="ECO:0000313" key="2">
    <source>
        <dbReference type="EMBL" id="KAA8572370.1"/>
    </source>
</evidence>